<dbReference type="EMBL" id="CP036318">
    <property type="protein sequence ID" value="QDV55418.1"/>
    <property type="molecule type" value="Genomic_DNA"/>
</dbReference>
<evidence type="ECO:0000256" key="7">
    <source>
        <dbReference type="ARBA" id="ARBA00022898"/>
    </source>
</evidence>
<keyword evidence="8" id="KW-0408">Iron</keyword>
<evidence type="ECO:0000256" key="3">
    <source>
        <dbReference type="ARBA" id="ARBA00006490"/>
    </source>
</evidence>
<dbReference type="InterPro" id="IPR020578">
    <property type="entry name" value="Aminotrans_V_PyrdxlP_BS"/>
</dbReference>
<dbReference type="Pfam" id="PF00266">
    <property type="entry name" value="Aminotran_5"/>
    <property type="match status" value="1"/>
</dbReference>
<dbReference type="InterPro" id="IPR015424">
    <property type="entry name" value="PyrdxlP-dep_Trfase"/>
</dbReference>
<keyword evidence="5 13" id="KW-0808">Transferase</keyword>
<dbReference type="InterPro" id="IPR015421">
    <property type="entry name" value="PyrdxlP-dep_Trfase_major"/>
</dbReference>
<dbReference type="GO" id="GO:0031071">
    <property type="term" value="F:cysteine desulfurase activity"/>
    <property type="evidence" value="ECO:0007669"/>
    <property type="project" value="UniProtKB-EC"/>
</dbReference>
<dbReference type="AlphaFoldDB" id="A0A518IQQ3"/>
<comment type="function">
    <text evidence="2">Catalyzes the removal of elemental sulfur atoms from cysteine to produce alanine. Seems to participate in the biosynthesis of the nitrogenase metalloclusters by providing the inorganic sulfur required for the Fe-S core formation.</text>
</comment>
<keyword evidence="7" id="KW-0663">Pyridoxal phosphate</keyword>
<evidence type="ECO:0000256" key="6">
    <source>
        <dbReference type="ARBA" id="ARBA00022723"/>
    </source>
</evidence>
<evidence type="ECO:0000256" key="2">
    <source>
        <dbReference type="ARBA" id="ARBA00003120"/>
    </source>
</evidence>
<keyword evidence="14" id="KW-1185">Reference proteome</keyword>
<dbReference type="PROSITE" id="PS00595">
    <property type="entry name" value="AA_TRANSFER_CLASS_5"/>
    <property type="match status" value="1"/>
</dbReference>
<evidence type="ECO:0000256" key="1">
    <source>
        <dbReference type="ARBA" id="ARBA00001933"/>
    </source>
</evidence>
<dbReference type="GO" id="GO:0051536">
    <property type="term" value="F:iron-sulfur cluster binding"/>
    <property type="evidence" value="ECO:0007669"/>
    <property type="project" value="UniProtKB-KW"/>
</dbReference>
<dbReference type="InterPro" id="IPR016454">
    <property type="entry name" value="Cysteine_dSase"/>
</dbReference>
<evidence type="ECO:0000256" key="4">
    <source>
        <dbReference type="ARBA" id="ARBA00012239"/>
    </source>
</evidence>
<dbReference type="PANTHER" id="PTHR11601:SF34">
    <property type="entry name" value="CYSTEINE DESULFURASE"/>
    <property type="match status" value="1"/>
</dbReference>
<proteinExistence type="inferred from homology"/>
<dbReference type="Gene3D" id="3.90.1150.10">
    <property type="entry name" value="Aspartate Aminotransferase, domain 1"/>
    <property type="match status" value="1"/>
</dbReference>
<reference evidence="13 14" key="1">
    <citation type="submission" date="2019-02" db="EMBL/GenBank/DDBJ databases">
        <title>Deep-cultivation of Planctomycetes and their phenomic and genomic characterization uncovers novel biology.</title>
        <authorList>
            <person name="Wiegand S."/>
            <person name="Jogler M."/>
            <person name="Boedeker C."/>
            <person name="Pinto D."/>
            <person name="Vollmers J."/>
            <person name="Rivas-Marin E."/>
            <person name="Kohn T."/>
            <person name="Peeters S.H."/>
            <person name="Heuer A."/>
            <person name="Rast P."/>
            <person name="Oberbeckmann S."/>
            <person name="Bunk B."/>
            <person name="Jeske O."/>
            <person name="Meyerdierks A."/>
            <person name="Storesund J.E."/>
            <person name="Kallscheuer N."/>
            <person name="Luecker S."/>
            <person name="Lage O.M."/>
            <person name="Pohl T."/>
            <person name="Merkel B.J."/>
            <person name="Hornburger P."/>
            <person name="Mueller R.-W."/>
            <person name="Bruemmer F."/>
            <person name="Labrenz M."/>
            <person name="Spormann A.M."/>
            <person name="Op den Camp H."/>
            <person name="Overmann J."/>
            <person name="Amann R."/>
            <person name="Jetten M.S.M."/>
            <person name="Mascher T."/>
            <person name="Medema M.H."/>
            <person name="Devos D.P."/>
            <person name="Kaster A.-K."/>
            <person name="Ovreas L."/>
            <person name="Rohde M."/>
            <person name="Galperin M.Y."/>
            <person name="Jogler C."/>
        </authorList>
    </citation>
    <scope>NUCLEOTIDE SEQUENCE [LARGE SCALE GENOMIC DNA]</scope>
    <source>
        <strain evidence="13 14">Mal33</strain>
    </source>
</reference>
<name>A0A518IQQ3_9BACT</name>
<evidence type="ECO:0000313" key="13">
    <source>
        <dbReference type="EMBL" id="QDV55418.1"/>
    </source>
</evidence>
<dbReference type="PANTHER" id="PTHR11601">
    <property type="entry name" value="CYSTEINE DESULFURYLASE FAMILY MEMBER"/>
    <property type="match status" value="1"/>
</dbReference>
<dbReference type="InterPro" id="IPR015422">
    <property type="entry name" value="PyrdxlP-dep_Trfase_small"/>
</dbReference>
<evidence type="ECO:0000256" key="9">
    <source>
        <dbReference type="ARBA" id="ARBA00023014"/>
    </source>
</evidence>
<comment type="similarity">
    <text evidence="3">Belongs to the class-V pyridoxal-phosphate-dependent aminotransferase family. NifS/IscS subfamily.</text>
</comment>
<evidence type="ECO:0000256" key="5">
    <source>
        <dbReference type="ARBA" id="ARBA00022679"/>
    </source>
</evidence>
<feature type="domain" description="Aminotransferase class V" evidence="12">
    <location>
        <begin position="6"/>
        <end position="371"/>
    </location>
</feature>
<evidence type="ECO:0000256" key="10">
    <source>
        <dbReference type="ARBA" id="ARBA00050776"/>
    </source>
</evidence>
<dbReference type="Proteomes" id="UP000316770">
    <property type="component" value="Chromosome"/>
</dbReference>
<dbReference type="RefSeq" id="WP_232530065.1">
    <property type="nucleotide sequence ID" value="NZ_CP036318.1"/>
</dbReference>
<evidence type="ECO:0000256" key="11">
    <source>
        <dbReference type="RuleBase" id="RU004504"/>
    </source>
</evidence>
<evidence type="ECO:0000256" key="8">
    <source>
        <dbReference type="ARBA" id="ARBA00023004"/>
    </source>
</evidence>
<dbReference type="EC" id="2.8.1.7" evidence="4"/>
<protein>
    <recommendedName>
        <fullName evidence="4">cysteine desulfurase</fullName>
        <ecNumber evidence="4">2.8.1.7</ecNumber>
    </recommendedName>
</protein>
<accession>A0A518IQQ3</accession>
<keyword evidence="9" id="KW-0411">Iron-sulfur</keyword>
<dbReference type="FunFam" id="3.40.640.10:FF:000084">
    <property type="entry name" value="IscS-like cysteine desulfurase"/>
    <property type="match status" value="1"/>
</dbReference>
<dbReference type="SUPFAM" id="SSF53383">
    <property type="entry name" value="PLP-dependent transferases"/>
    <property type="match status" value="1"/>
</dbReference>
<dbReference type="GO" id="GO:0046872">
    <property type="term" value="F:metal ion binding"/>
    <property type="evidence" value="ECO:0007669"/>
    <property type="project" value="UniProtKB-KW"/>
</dbReference>
<comment type="cofactor">
    <cofactor evidence="1 11">
        <name>pyridoxal 5'-phosphate</name>
        <dbReference type="ChEBI" id="CHEBI:597326"/>
    </cofactor>
</comment>
<sequence length="388" mass="41474">MSDEIIYLDNHATTRCDPRVVDAMLPLLLESYGNPHSTTHAAGHDAAEAVDAALHSLAQNLGATREELTVTSGATESTNLALLGHCLNPRNRKRHIVTAATEHPAVLDPIDALRREGFGVTTLEVDANGQIDATKFTESLTDDTAIVSLMLANNEIGSLHPLAELIEIAHARGIPVHTDATQAVGRIPIDVGRLEVDLLSCSAHKFYGPKGIGLLYVRRQGRLTRLKPRTFGGGQQRRLRPGTMNPAAIVGMATALQLCSDEMPTEPQRIAALRQRLMEGLCQRIAGLQLNGPPLDSEIRLPGNLNLMFPGVQGDALMLAAPRLAVSSGSACSSVDAAASHVLLGTGRSELQARSSLRFGIGRFNTAAQIDEAIAMLADAFDQMQQFS</sequence>
<evidence type="ECO:0000313" key="14">
    <source>
        <dbReference type="Proteomes" id="UP000316770"/>
    </source>
</evidence>
<organism evidence="13 14">
    <name type="scientific">Rosistilla oblonga</name>
    <dbReference type="NCBI Taxonomy" id="2527990"/>
    <lineage>
        <taxon>Bacteria</taxon>
        <taxon>Pseudomonadati</taxon>
        <taxon>Planctomycetota</taxon>
        <taxon>Planctomycetia</taxon>
        <taxon>Pirellulales</taxon>
        <taxon>Pirellulaceae</taxon>
        <taxon>Rosistilla</taxon>
    </lineage>
</organism>
<dbReference type="InterPro" id="IPR000192">
    <property type="entry name" value="Aminotrans_V_dom"/>
</dbReference>
<dbReference type="Gene3D" id="1.10.260.50">
    <property type="match status" value="1"/>
</dbReference>
<evidence type="ECO:0000259" key="12">
    <source>
        <dbReference type="Pfam" id="PF00266"/>
    </source>
</evidence>
<gene>
    <name evidence="13" type="primary">iscS_2</name>
    <name evidence="13" type="ORF">Mal33_13910</name>
</gene>
<dbReference type="PIRSF" id="PIRSF005572">
    <property type="entry name" value="NifS"/>
    <property type="match status" value="1"/>
</dbReference>
<keyword evidence="6" id="KW-0479">Metal-binding</keyword>
<dbReference type="Gene3D" id="3.40.640.10">
    <property type="entry name" value="Type I PLP-dependent aspartate aminotransferase-like (Major domain)"/>
    <property type="match status" value="1"/>
</dbReference>
<comment type="catalytic activity">
    <reaction evidence="10">
        <text>(sulfur carrier)-H + L-cysteine = (sulfur carrier)-SH + L-alanine</text>
        <dbReference type="Rhea" id="RHEA:43892"/>
        <dbReference type="Rhea" id="RHEA-COMP:14737"/>
        <dbReference type="Rhea" id="RHEA-COMP:14739"/>
        <dbReference type="ChEBI" id="CHEBI:29917"/>
        <dbReference type="ChEBI" id="CHEBI:35235"/>
        <dbReference type="ChEBI" id="CHEBI:57972"/>
        <dbReference type="ChEBI" id="CHEBI:64428"/>
        <dbReference type="EC" id="2.8.1.7"/>
    </reaction>
</comment>